<dbReference type="InterPro" id="IPR058627">
    <property type="entry name" value="MdtA-like_C"/>
</dbReference>
<proteinExistence type="predicted"/>
<feature type="coiled-coil region" evidence="3">
    <location>
        <begin position="136"/>
        <end position="251"/>
    </location>
</feature>
<dbReference type="PANTHER" id="PTHR32347">
    <property type="entry name" value="EFFLUX SYSTEM COMPONENT YKNX-RELATED"/>
    <property type="match status" value="1"/>
</dbReference>
<dbReference type="Gene3D" id="2.40.420.20">
    <property type="match status" value="1"/>
</dbReference>
<dbReference type="PANTHER" id="PTHR32347:SF23">
    <property type="entry name" value="BLL5650 PROTEIN"/>
    <property type="match status" value="1"/>
</dbReference>
<evidence type="ECO:0000256" key="3">
    <source>
        <dbReference type="SAM" id="Coils"/>
    </source>
</evidence>
<dbReference type="EMBL" id="JBIGHZ010000002">
    <property type="protein sequence ID" value="MFG6447878.1"/>
    <property type="molecule type" value="Genomic_DNA"/>
</dbReference>
<evidence type="ECO:0000256" key="1">
    <source>
        <dbReference type="ARBA" id="ARBA00004196"/>
    </source>
</evidence>
<keyword evidence="7" id="KW-1185">Reference proteome</keyword>
<dbReference type="SUPFAM" id="SSF111369">
    <property type="entry name" value="HlyD-like secretion proteins"/>
    <property type="match status" value="1"/>
</dbReference>
<comment type="subcellular location">
    <subcellularLocation>
        <location evidence="1">Cell envelope</location>
    </subcellularLocation>
</comment>
<gene>
    <name evidence="6" type="ORF">ACG0Z6_06405</name>
</gene>
<evidence type="ECO:0000256" key="2">
    <source>
        <dbReference type="ARBA" id="ARBA00023054"/>
    </source>
</evidence>
<evidence type="ECO:0000256" key="4">
    <source>
        <dbReference type="SAM" id="Phobius"/>
    </source>
</evidence>
<reference evidence="6 7" key="1">
    <citation type="submission" date="2024-08" db="EMBL/GenBank/DDBJ databases">
        <authorList>
            <person name="Lu H."/>
        </authorList>
    </citation>
    <scope>NUCLEOTIDE SEQUENCE [LARGE SCALE GENOMIC DNA]</scope>
    <source>
        <strain evidence="6 7">BYS180W</strain>
    </source>
</reference>
<keyword evidence="4" id="KW-1133">Transmembrane helix</keyword>
<evidence type="ECO:0000313" key="7">
    <source>
        <dbReference type="Proteomes" id="UP001606099"/>
    </source>
</evidence>
<dbReference type="Pfam" id="PF25967">
    <property type="entry name" value="RND-MFP_C"/>
    <property type="match status" value="1"/>
</dbReference>
<keyword evidence="4" id="KW-0472">Membrane</keyword>
<evidence type="ECO:0000313" key="6">
    <source>
        <dbReference type="EMBL" id="MFG6447878.1"/>
    </source>
</evidence>
<organism evidence="6 7">
    <name type="scientific">Roseateles rivi</name>
    <dbReference type="NCBI Taxonomy" id="3299028"/>
    <lineage>
        <taxon>Bacteria</taxon>
        <taxon>Pseudomonadati</taxon>
        <taxon>Pseudomonadota</taxon>
        <taxon>Betaproteobacteria</taxon>
        <taxon>Burkholderiales</taxon>
        <taxon>Sphaerotilaceae</taxon>
        <taxon>Roseateles</taxon>
    </lineage>
</organism>
<evidence type="ECO:0000259" key="5">
    <source>
        <dbReference type="Pfam" id="PF25967"/>
    </source>
</evidence>
<dbReference type="Gene3D" id="2.40.50.100">
    <property type="match status" value="1"/>
</dbReference>
<accession>A0ABW7FU96</accession>
<feature type="domain" description="Multidrug resistance protein MdtA-like C-terminal permuted SH3" evidence="5">
    <location>
        <begin position="378"/>
        <end position="423"/>
    </location>
</feature>
<keyword evidence="2 3" id="KW-0175">Coiled coil</keyword>
<dbReference type="RefSeq" id="WP_394459642.1">
    <property type="nucleotide sequence ID" value="NZ_JBIGHZ010000002.1"/>
</dbReference>
<dbReference type="InterPro" id="IPR050465">
    <property type="entry name" value="UPF0194_transport"/>
</dbReference>
<feature type="transmembrane region" description="Helical" evidence="4">
    <location>
        <begin position="34"/>
        <end position="53"/>
    </location>
</feature>
<dbReference type="Gene3D" id="1.10.287.470">
    <property type="entry name" value="Helix hairpin bin"/>
    <property type="match status" value="1"/>
</dbReference>
<comment type="caution">
    <text evidence="6">The sequence shown here is derived from an EMBL/GenBank/DDBJ whole genome shotgun (WGS) entry which is preliminary data.</text>
</comment>
<keyword evidence="4" id="KW-0812">Transmembrane</keyword>
<dbReference type="Proteomes" id="UP001606099">
    <property type="component" value="Unassembled WGS sequence"/>
</dbReference>
<sequence>MTVQSSSIDAARPASGAAMDRALPAPSRWRRWRWVGLGSAALLLGALALWWHWPQGVAVPAEGLQIHVLRAAPFEDLLLVRAQATPAQALMLDATEPGRVEAVLAHEGQRVHAGDWLYRLSNPQRDQELMQRSAELAQQTANAAQLHTALAQAQSQWRRELAQAEHEAAQASLNVERQQALAAQGFVSPSVLADAQARAQLQQRLLVQLRQDGAAEMLTRQRSAAQMTQAVHELQRNLQFLRQQAQQLQVRAPRDGVLSDFKLQVGASVRVGERLGRIVNPQDLVLRAGVDEFYLPRVQLGQSARVTDGPWQQQRLRVSRITSQVSEGRFEIELAPEPGAGAVALQPGQALHAQLQLADSAGAAVLQLPDGRYLSEAEGAVFVLDADGRHARRRTVRLGRRSAGQVEVLAGLQAGERVITSSLGASAQATVLRLP</sequence>
<protein>
    <submittedName>
        <fullName evidence="6">Efflux RND transporter periplasmic adaptor subunit</fullName>
    </submittedName>
</protein>
<name>A0ABW7FU96_9BURK</name>